<reference evidence="3 4" key="1">
    <citation type="submission" date="2021-02" db="EMBL/GenBank/DDBJ databases">
        <title>Alicyclobacillus curvatus sp. nov. and Alicyclobacillus mengziensis sp. nov., two acidophilic bacteria isolated from acid mine drainage.</title>
        <authorList>
            <person name="Huang Y."/>
        </authorList>
    </citation>
    <scope>NUCLEOTIDE SEQUENCE [LARGE SCALE GENOMIC DNA]</scope>
    <source>
        <strain evidence="3 4">S30H14</strain>
    </source>
</reference>
<accession>A0A9X7Z927</accession>
<dbReference type="RefSeq" id="WP_206658261.1">
    <property type="nucleotide sequence ID" value="NZ_CP071182.1"/>
</dbReference>
<dbReference type="Proteomes" id="UP000663505">
    <property type="component" value="Chromosome"/>
</dbReference>
<evidence type="ECO:0000256" key="2">
    <source>
        <dbReference type="SAM" id="MobiDB-lite"/>
    </source>
</evidence>
<feature type="coiled-coil region" evidence="1">
    <location>
        <begin position="294"/>
        <end position="335"/>
    </location>
</feature>
<dbReference type="AlphaFoldDB" id="A0A9X7Z927"/>
<sequence>MRTVKGQEAIDIARVLNVPIYDVFYRHEVTAAQAKQFVDSRRDPQSFVLENWPDTDGEAEEVVLHRFHTALVKGQLRQARIVDVIAHPNGGVRIHPAAARLAADRLVDQGKLDVFEGQDSEPYYRLAKNVHLADKFFEGLDTLVCDECAKLNFDRPFHETCLSLIMEHFREQTKNLSDFVEFLDEDASNTNGLSRFIRINGELLSRGLDEARSRFQSVLKLRNTRMNETPSEPWTPSQPPYDMSPSGSAEQQDPGSVGDSTSSSSTLRERARISKEQLIEYLRRVEILDETGEVKDLRERQEVLNSELRKREDLIHQLEKQRTFFEKQFDEMKRDMDTLVSAMQIAKKRSTTMENVIDVPMSE</sequence>
<name>A0A9X7Z927_9BACL</name>
<proteinExistence type="predicted"/>
<evidence type="ECO:0000313" key="3">
    <source>
        <dbReference type="EMBL" id="QSO48946.1"/>
    </source>
</evidence>
<evidence type="ECO:0000256" key="1">
    <source>
        <dbReference type="SAM" id="Coils"/>
    </source>
</evidence>
<feature type="region of interest" description="Disordered" evidence="2">
    <location>
        <begin position="226"/>
        <end position="269"/>
    </location>
</feature>
<protein>
    <submittedName>
        <fullName evidence="3">Uncharacterized protein</fullName>
    </submittedName>
</protein>
<feature type="compositionally biased region" description="Polar residues" evidence="2">
    <location>
        <begin position="226"/>
        <end position="235"/>
    </location>
</feature>
<feature type="compositionally biased region" description="Polar residues" evidence="2">
    <location>
        <begin position="245"/>
        <end position="254"/>
    </location>
</feature>
<organism evidence="3 4">
    <name type="scientific">Alicyclobacillus mengziensis</name>
    <dbReference type="NCBI Taxonomy" id="2931921"/>
    <lineage>
        <taxon>Bacteria</taxon>
        <taxon>Bacillati</taxon>
        <taxon>Bacillota</taxon>
        <taxon>Bacilli</taxon>
        <taxon>Bacillales</taxon>
        <taxon>Alicyclobacillaceae</taxon>
        <taxon>Alicyclobacillus</taxon>
    </lineage>
</organism>
<keyword evidence="4" id="KW-1185">Reference proteome</keyword>
<evidence type="ECO:0000313" key="4">
    <source>
        <dbReference type="Proteomes" id="UP000663505"/>
    </source>
</evidence>
<dbReference type="KEGG" id="afx:JZ786_08405"/>
<dbReference type="EMBL" id="CP071182">
    <property type="protein sequence ID" value="QSO48946.1"/>
    <property type="molecule type" value="Genomic_DNA"/>
</dbReference>
<keyword evidence="1" id="KW-0175">Coiled coil</keyword>
<gene>
    <name evidence="3" type="ORF">JZ786_08405</name>
</gene>